<evidence type="ECO:0000256" key="1">
    <source>
        <dbReference type="ARBA" id="ARBA00005525"/>
    </source>
</evidence>
<dbReference type="GO" id="GO:0004735">
    <property type="term" value="F:pyrroline-5-carboxylate reductase activity"/>
    <property type="evidence" value="ECO:0007669"/>
    <property type="project" value="UniProtKB-UniRule"/>
</dbReference>
<dbReference type="Pfam" id="PF14748">
    <property type="entry name" value="P5CR_dimer"/>
    <property type="match status" value="1"/>
</dbReference>
<dbReference type="PIRSF" id="PIRSF000193">
    <property type="entry name" value="Pyrrol-5-carb_rd"/>
    <property type="match status" value="1"/>
</dbReference>
<dbReference type="Gene3D" id="3.40.50.720">
    <property type="entry name" value="NAD(P)-binding Rossmann-like Domain"/>
    <property type="match status" value="1"/>
</dbReference>
<protein>
    <recommendedName>
        <fullName evidence="4 5">Pyrroline-5-carboxylate reductase</fullName>
        <shortName evidence="4">P5C reductase</shortName>
        <shortName evidence="4">P5CR</shortName>
        <ecNumber evidence="4 5">1.5.1.2</ecNumber>
    </recommendedName>
    <alternativeName>
        <fullName evidence="4">PCA reductase</fullName>
    </alternativeName>
</protein>
<dbReference type="HAMAP" id="MF_01925">
    <property type="entry name" value="P5C_reductase"/>
    <property type="match status" value="1"/>
</dbReference>
<dbReference type="GO" id="GO:0055129">
    <property type="term" value="P:L-proline biosynthetic process"/>
    <property type="evidence" value="ECO:0007669"/>
    <property type="project" value="UniProtKB-UniRule"/>
</dbReference>
<dbReference type="NCBIfam" id="TIGR00112">
    <property type="entry name" value="proC"/>
    <property type="match status" value="1"/>
</dbReference>
<keyword evidence="2 4" id="KW-0521">NADP</keyword>
<organism evidence="9 10">
    <name type="scientific">Winmispira thermophila (strain ATCC 700085 / DSM 6578 / Z-1203)</name>
    <name type="common">Spirochaeta thermophila</name>
    <dbReference type="NCBI Taxonomy" id="869211"/>
    <lineage>
        <taxon>Bacteria</taxon>
        <taxon>Pseudomonadati</taxon>
        <taxon>Spirochaetota</taxon>
        <taxon>Spirochaetia</taxon>
        <taxon>Winmispirales</taxon>
        <taxon>Winmispiraceae</taxon>
        <taxon>Winmispira</taxon>
    </lineage>
</organism>
<evidence type="ECO:0000256" key="6">
    <source>
        <dbReference type="PIRSR" id="PIRSR000193-1"/>
    </source>
</evidence>
<evidence type="ECO:0000259" key="7">
    <source>
        <dbReference type="Pfam" id="PF03807"/>
    </source>
</evidence>
<keyword evidence="4" id="KW-0028">Amino-acid biosynthesis</keyword>
<evidence type="ECO:0000256" key="2">
    <source>
        <dbReference type="ARBA" id="ARBA00022857"/>
    </source>
</evidence>
<dbReference type="KEGG" id="stq:Spith_1987"/>
<dbReference type="UniPathway" id="UPA00098">
    <property type="reaction ID" value="UER00361"/>
</dbReference>
<feature type="domain" description="Pyrroline-5-carboxylate reductase dimerisation" evidence="8">
    <location>
        <begin position="159"/>
        <end position="262"/>
    </location>
</feature>
<evidence type="ECO:0000256" key="4">
    <source>
        <dbReference type="HAMAP-Rule" id="MF_01925"/>
    </source>
</evidence>
<dbReference type="RefSeq" id="WP_014625566.1">
    <property type="nucleotide sequence ID" value="NC_017583.1"/>
</dbReference>
<evidence type="ECO:0000256" key="5">
    <source>
        <dbReference type="NCBIfam" id="TIGR00112"/>
    </source>
</evidence>
<comment type="catalytic activity">
    <reaction evidence="4">
        <text>L-proline + NAD(+) = (S)-1-pyrroline-5-carboxylate + NADH + 2 H(+)</text>
        <dbReference type="Rhea" id="RHEA:14105"/>
        <dbReference type="ChEBI" id="CHEBI:15378"/>
        <dbReference type="ChEBI" id="CHEBI:17388"/>
        <dbReference type="ChEBI" id="CHEBI:57540"/>
        <dbReference type="ChEBI" id="CHEBI:57945"/>
        <dbReference type="ChEBI" id="CHEBI:60039"/>
        <dbReference type="EC" id="1.5.1.2"/>
    </reaction>
</comment>
<dbReference type="InterPro" id="IPR029036">
    <property type="entry name" value="P5CR_dimer"/>
</dbReference>
<dbReference type="Gene3D" id="1.10.3730.10">
    <property type="entry name" value="ProC C-terminal domain-like"/>
    <property type="match status" value="1"/>
</dbReference>
<feature type="domain" description="Pyrroline-5-carboxylate reductase catalytic N-terminal" evidence="7">
    <location>
        <begin position="5"/>
        <end position="96"/>
    </location>
</feature>
<dbReference type="EC" id="1.5.1.2" evidence="4 5"/>
<dbReference type="PANTHER" id="PTHR11645">
    <property type="entry name" value="PYRROLINE-5-CARBOXYLATE REDUCTASE"/>
    <property type="match status" value="1"/>
</dbReference>
<comment type="function">
    <text evidence="4">Catalyzes the reduction of 1-pyrroline-5-carboxylate (PCA) to L-proline.</text>
</comment>
<feature type="binding site" evidence="6">
    <location>
        <begin position="70"/>
        <end position="73"/>
    </location>
    <ligand>
        <name>NADP(+)</name>
        <dbReference type="ChEBI" id="CHEBI:58349"/>
    </ligand>
</feature>
<comment type="catalytic activity">
    <reaction evidence="4">
        <text>L-proline + NADP(+) = (S)-1-pyrroline-5-carboxylate + NADPH + 2 H(+)</text>
        <dbReference type="Rhea" id="RHEA:14109"/>
        <dbReference type="ChEBI" id="CHEBI:15378"/>
        <dbReference type="ChEBI" id="CHEBI:17388"/>
        <dbReference type="ChEBI" id="CHEBI:57783"/>
        <dbReference type="ChEBI" id="CHEBI:58349"/>
        <dbReference type="ChEBI" id="CHEBI:60039"/>
        <dbReference type="EC" id="1.5.1.2"/>
    </reaction>
</comment>
<comment type="similarity">
    <text evidence="1 4">Belongs to the pyrroline-5-carboxylate reductase family.</text>
</comment>
<dbReference type="SUPFAM" id="SSF48179">
    <property type="entry name" value="6-phosphogluconate dehydrogenase C-terminal domain-like"/>
    <property type="match status" value="1"/>
</dbReference>
<keyword evidence="3 4" id="KW-0560">Oxidoreductase</keyword>
<dbReference type="SUPFAM" id="SSF51735">
    <property type="entry name" value="NAD(P)-binding Rossmann-fold domains"/>
    <property type="match status" value="1"/>
</dbReference>
<dbReference type="InterPro" id="IPR008927">
    <property type="entry name" value="6-PGluconate_DH-like_C_sf"/>
</dbReference>
<reference evidence="9 10" key="1">
    <citation type="submission" date="2011-06" db="EMBL/GenBank/DDBJ databases">
        <title>The complete genome of Spirochaeta thermophila DSM 6578.</title>
        <authorList>
            <consortium name="US DOE Joint Genome Institute (JGI-PGF)"/>
            <person name="Lucas S."/>
            <person name="Lapidus A."/>
            <person name="Bruce D."/>
            <person name="Goodwin L."/>
            <person name="Pitluck S."/>
            <person name="Peters L."/>
            <person name="Kyrpides N."/>
            <person name="Mavromatis K."/>
            <person name="Ivanova N."/>
            <person name="Mikailova N."/>
            <person name="Pagani I."/>
            <person name="Chertkov O."/>
            <person name="Detter J.C."/>
            <person name="Tapia R."/>
            <person name="Han C."/>
            <person name="Land M."/>
            <person name="Hauser L."/>
            <person name="Markowitz V."/>
            <person name="Cheng J.-F."/>
            <person name="Hugenholtz P."/>
            <person name="Woyke T."/>
            <person name="Wu D."/>
            <person name="Spring S."/>
            <person name="Merkhoffer B."/>
            <person name="Schneider S."/>
            <person name="Klenk H.-P."/>
            <person name="Eisen J.A."/>
        </authorList>
    </citation>
    <scope>NUCLEOTIDE SEQUENCE [LARGE SCALE GENOMIC DNA]</scope>
    <source>
        <strain evidence="10">ATCC 700085 / DSM 6578 / Z-1203</strain>
    </source>
</reference>
<evidence type="ECO:0000313" key="10">
    <source>
        <dbReference type="Proteomes" id="UP000007254"/>
    </source>
</evidence>
<keyword evidence="10" id="KW-1185">Reference proteome</keyword>
<dbReference type="InterPro" id="IPR036291">
    <property type="entry name" value="NAD(P)-bd_dom_sf"/>
</dbReference>
<name>G0GEA8_WINT7</name>
<evidence type="ECO:0000259" key="8">
    <source>
        <dbReference type="Pfam" id="PF14748"/>
    </source>
</evidence>
<dbReference type="FunFam" id="1.10.3730.10:FF:000001">
    <property type="entry name" value="Pyrroline-5-carboxylate reductase"/>
    <property type="match status" value="1"/>
</dbReference>
<comment type="subcellular location">
    <subcellularLocation>
        <location evidence="4">Cytoplasm</location>
    </subcellularLocation>
</comment>
<dbReference type="PANTHER" id="PTHR11645:SF0">
    <property type="entry name" value="PYRROLINE-5-CARBOXYLATE REDUCTASE 3"/>
    <property type="match status" value="1"/>
</dbReference>
<dbReference type="HOGENOM" id="CLU_042344_4_1_12"/>
<dbReference type="InterPro" id="IPR028939">
    <property type="entry name" value="P5C_Rdtase_cat_N"/>
</dbReference>
<dbReference type="GO" id="GO:0005737">
    <property type="term" value="C:cytoplasm"/>
    <property type="evidence" value="ECO:0007669"/>
    <property type="project" value="UniProtKB-SubCell"/>
</dbReference>
<proteinExistence type="inferred from homology"/>
<accession>G0GEA8</accession>
<evidence type="ECO:0000256" key="3">
    <source>
        <dbReference type="ARBA" id="ARBA00023002"/>
    </source>
</evidence>
<dbReference type="EMBL" id="CP002903">
    <property type="protein sequence ID" value="AEJ62245.1"/>
    <property type="molecule type" value="Genomic_DNA"/>
</dbReference>
<dbReference type="AlphaFoldDB" id="G0GEA8"/>
<dbReference type="OrthoDB" id="9805754at2"/>
<gene>
    <name evidence="4" type="primary">proC</name>
    <name evidence="9" type="ordered locus">Spith_1987</name>
</gene>
<dbReference type="InterPro" id="IPR000304">
    <property type="entry name" value="Pyrroline-COOH_reductase"/>
</dbReference>
<comment type="pathway">
    <text evidence="4">Amino-acid biosynthesis; L-proline biosynthesis; L-proline from L-glutamate 5-semialdehyde: step 1/1.</text>
</comment>
<dbReference type="Pfam" id="PF03807">
    <property type="entry name" value="F420_oxidored"/>
    <property type="match status" value="1"/>
</dbReference>
<dbReference type="Proteomes" id="UP000007254">
    <property type="component" value="Chromosome"/>
</dbReference>
<keyword evidence="4" id="KW-0963">Cytoplasm</keyword>
<keyword evidence="4" id="KW-0641">Proline biosynthesis</keyword>
<evidence type="ECO:0000313" key="9">
    <source>
        <dbReference type="EMBL" id="AEJ62245.1"/>
    </source>
</evidence>
<dbReference type="STRING" id="869211.Spith_1987"/>
<sequence>MEIRTVGCVGFGMMGETLVKGIRRAFPDVQFMVVEKVRERVQRACEEYGAEDTTATPARVFTEADLVILAVKPQDRDALKGMAPPETRAVLFSIIAGTPIRFFEETFGTREIVRVMPNIAAMVRKAPMGMSFHPLASEETRTRALAVARAVGTPFEIPERLMPAFTGLSGSGIAYVLSFLHGMALAGTMAGIPYTESLRIVEALVEGTVALRRETDRHPEEMLTWVTSPAGTTIQGVHALEGGAFKALLMDAVKRAADRAQEFEG</sequence>